<dbReference type="EMBL" id="CAJVPZ010007613">
    <property type="protein sequence ID" value="CAG8588588.1"/>
    <property type="molecule type" value="Genomic_DNA"/>
</dbReference>
<comment type="caution">
    <text evidence="2">The sequence shown here is derived from an EMBL/GenBank/DDBJ whole genome shotgun (WGS) entry which is preliminary data.</text>
</comment>
<evidence type="ECO:0000313" key="2">
    <source>
        <dbReference type="EMBL" id="CAG8588588.1"/>
    </source>
</evidence>
<accession>A0A9N9C6W9</accession>
<feature type="domain" description="Methyltransferase type 11" evidence="1">
    <location>
        <begin position="8"/>
        <end position="82"/>
    </location>
</feature>
<proteinExistence type="predicted"/>
<gene>
    <name evidence="2" type="ORF">RFULGI_LOCUS6140</name>
</gene>
<dbReference type="InterPro" id="IPR013216">
    <property type="entry name" value="Methyltransf_11"/>
</dbReference>
<dbReference type="Pfam" id="PF08241">
    <property type="entry name" value="Methyltransf_11"/>
    <property type="match status" value="1"/>
</dbReference>
<dbReference type="InterPro" id="IPR029063">
    <property type="entry name" value="SAM-dependent_MTases_sf"/>
</dbReference>
<dbReference type="Gene3D" id="3.40.50.150">
    <property type="entry name" value="Vaccinia Virus protein VP39"/>
    <property type="match status" value="1"/>
</dbReference>
<keyword evidence="3" id="KW-1185">Reference proteome</keyword>
<name>A0A9N9C6W9_9GLOM</name>
<evidence type="ECO:0000313" key="3">
    <source>
        <dbReference type="Proteomes" id="UP000789396"/>
    </source>
</evidence>
<reference evidence="2" key="1">
    <citation type="submission" date="2021-06" db="EMBL/GenBank/DDBJ databases">
        <authorList>
            <person name="Kallberg Y."/>
            <person name="Tangrot J."/>
            <person name="Rosling A."/>
        </authorList>
    </citation>
    <scope>NUCLEOTIDE SEQUENCE</scope>
    <source>
        <strain evidence="2">IN212</strain>
    </source>
</reference>
<protein>
    <submittedName>
        <fullName evidence="2">12368_t:CDS:1</fullName>
    </submittedName>
</protein>
<evidence type="ECO:0000259" key="1">
    <source>
        <dbReference type="Pfam" id="PF08241"/>
    </source>
</evidence>
<dbReference type="Proteomes" id="UP000789396">
    <property type="component" value="Unassembled WGS sequence"/>
</dbReference>
<organism evidence="2 3">
    <name type="scientific">Racocetra fulgida</name>
    <dbReference type="NCBI Taxonomy" id="60492"/>
    <lineage>
        <taxon>Eukaryota</taxon>
        <taxon>Fungi</taxon>
        <taxon>Fungi incertae sedis</taxon>
        <taxon>Mucoromycota</taxon>
        <taxon>Glomeromycotina</taxon>
        <taxon>Glomeromycetes</taxon>
        <taxon>Diversisporales</taxon>
        <taxon>Gigasporaceae</taxon>
        <taxon>Racocetra</taxon>
    </lineage>
</organism>
<dbReference type="AlphaFoldDB" id="A0A9N9C6W9"/>
<sequence>MGMDYTSSTFIGIDIDSTQFPSDNMHPSNVAFLTCNLTHGIPFPPETFDFVHMSMMCCALTESQWFQLIKEMVRVLKPGGWIELLEGDPWFKNYGKIGKLLTETCINVNIHKMIPKFINSIEELIDLQYIDAEYPLGDWGGCLGKFVSLSNKEYDGLLCDYVKEANENRSTGLYHRYFARKIRINNSY</sequence>
<dbReference type="OrthoDB" id="2013972at2759"/>
<dbReference type="CDD" id="cd02440">
    <property type="entry name" value="AdoMet_MTases"/>
    <property type="match status" value="1"/>
</dbReference>
<dbReference type="SUPFAM" id="SSF53335">
    <property type="entry name" value="S-adenosyl-L-methionine-dependent methyltransferases"/>
    <property type="match status" value="1"/>
</dbReference>
<dbReference type="GO" id="GO:0008757">
    <property type="term" value="F:S-adenosylmethionine-dependent methyltransferase activity"/>
    <property type="evidence" value="ECO:0007669"/>
    <property type="project" value="InterPro"/>
</dbReference>